<protein>
    <submittedName>
        <fullName evidence="1">Uncharacterized protein</fullName>
    </submittedName>
</protein>
<gene>
    <name evidence="1" type="ORF">J4G43_026245</name>
</gene>
<dbReference type="AlphaFoldDB" id="A0A9X9XKX0"/>
<evidence type="ECO:0000313" key="2">
    <source>
        <dbReference type="Proteomes" id="UP000664702"/>
    </source>
</evidence>
<dbReference type="Proteomes" id="UP000664702">
    <property type="component" value="Chromosome"/>
</dbReference>
<name>A0A9X9XKX0_9BRAD</name>
<evidence type="ECO:0000313" key="1">
    <source>
        <dbReference type="EMBL" id="UEM08314.1"/>
    </source>
</evidence>
<organism evidence="1 2">
    <name type="scientific">Bradyrhizobium barranii subsp. barranii</name>
    <dbReference type="NCBI Taxonomy" id="2823807"/>
    <lineage>
        <taxon>Bacteria</taxon>
        <taxon>Pseudomonadati</taxon>
        <taxon>Pseudomonadota</taxon>
        <taxon>Alphaproteobacteria</taxon>
        <taxon>Hyphomicrobiales</taxon>
        <taxon>Nitrobacteraceae</taxon>
        <taxon>Bradyrhizobium</taxon>
        <taxon>Bradyrhizobium barranii</taxon>
    </lineage>
</organism>
<dbReference type="KEGG" id="bban:J4G43_026245"/>
<dbReference type="RefSeq" id="WP_225005098.1">
    <property type="nucleotide sequence ID" value="NZ_CP086136.1"/>
</dbReference>
<accession>A0A9X9XKX0</accession>
<sequence>MLQAASFPSAERPTTLSQFFYTHRRLTDLARGPIPSQIVEEMTRTARGIAERILKAPAANWRELSEKAILLLNELPREPEWLDSIHESLREDGARLSLAESVDGRTFNTLKEAEDRLSDMGFSLVPDSCDWRNGAGDDAGCYAVEGGGYSVKIGAAESAARVYRGAGAFAQAAE</sequence>
<proteinExistence type="predicted"/>
<reference evidence="1 2" key="1">
    <citation type="journal article" date="2022" name="Int. J. Syst. Evol. Microbiol.">
        <title>Strains of Bradyrhizobium barranii sp. nov. associated with legumes native to Canada are symbionts of soybeans and belong to different subspecies (subsp. barranii subsp. nov. and subsp. apii subsp. nov.) and symbiovars (sv. glycinearum and sv. septentrionale).</title>
        <authorList>
            <person name="Bromfield E.S.P."/>
            <person name="Cloutier S."/>
            <person name="Wasai-Hara S."/>
            <person name="Minamisawa K."/>
        </authorList>
    </citation>
    <scope>NUCLEOTIDE SEQUENCE [LARGE SCALE GENOMIC DNA]</scope>
    <source>
        <strain evidence="1 2">144S4</strain>
    </source>
</reference>
<dbReference type="EMBL" id="CP086136">
    <property type="protein sequence ID" value="UEM08314.1"/>
    <property type="molecule type" value="Genomic_DNA"/>
</dbReference>